<comment type="caution">
    <text evidence="2">The sequence shown here is derived from an EMBL/GenBank/DDBJ whole genome shotgun (WGS) entry which is preliminary data.</text>
</comment>
<feature type="transmembrane region" description="Helical" evidence="1">
    <location>
        <begin position="146"/>
        <end position="164"/>
    </location>
</feature>
<feature type="transmembrane region" description="Helical" evidence="1">
    <location>
        <begin position="28"/>
        <end position="50"/>
    </location>
</feature>
<keyword evidence="1" id="KW-0472">Membrane</keyword>
<evidence type="ECO:0000313" key="3">
    <source>
        <dbReference type="Proteomes" id="UP000321230"/>
    </source>
</evidence>
<dbReference type="Proteomes" id="UP000321230">
    <property type="component" value="Unassembled WGS sequence"/>
</dbReference>
<keyword evidence="1" id="KW-1133">Transmembrane helix</keyword>
<keyword evidence="1" id="KW-0812">Transmembrane</keyword>
<organism evidence="2 3">
    <name type="scientific">Gluconobacter wancherniae NBRC 103581</name>
    <dbReference type="NCBI Taxonomy" id="656744"/>
    <lineage>
        <taxon>Bacteria</taxon>
        <taxon>Pseudomonadati</taxon>
        <taxon>Pseudomonadota</taxon>
        <taxon>Alphaproteobacteria</taxon>
        <taxon>Acetobacterales</taxon>
        <taxon>Acetobacteraceae</taxon>
        <taxon>Gluconobacter</taxon>
    </lineage>
</organism>
<gene>
    <name evidence="2" type="ORF">GWA01_20750</name>
</gene>
<evidence type="ECO:0000313" key="2">
    <source>
        <dbReference type="EMBL" id="GEK94305.1"/>
    </source>
</evidence>
<name>A0A511B1H1_9PROT</name>
<dbReference type="EMBL" id="BJUZ01000002">
    <property type="protein sequence ID" value="GEK94305.1"/>
    <property type="molecule type" value="Genomic_DNA"/>
</dbReference>
<feature type="transmembrane region" description="Helical" evidence="1">
    <location>
        <begin position="176"/>
        <end position="198"/>
    </location>
</feature>
<proteinExistence type="predicted"/>
<accession>A0A511B1H1</accession>
<keyword evidence="3" id="KW-1185">Reference proteome</keyword>
<evidence type="ECO:0000256" key="1">
    <source>
        <dbReference type="SAM" id="Phobius"/>
    </source>
</evidence>
<sequence length="229" mass="23759">MCLAALLTVMAVLPAITTDLFWISLADPLLVGVLLLAIRSIAVPPFTALVRDGRIAGNTRTGIRPLVPAFLLLCLVEALSALSASGADGLGGLCAILHIEPGPGLEGALAACALALGIICPPLRHEDVIMALSDVRDREDRNQRRVLVELVNCGWVLFLSDLAFPSGIALPGSGVTGWFSGLGLLGARLILVVLVLGGLRTTGQERSSRLTALFAGLALLIALAGRFAT</sequence>
<dbReference type="AlphaFoldDB" id="A0A511B1H1"/>
<protein>
    <submittedName>
        <fullName evidence="2">Uncharacterized protein</fullName>
    </submittedName>
</protein>
<feature type="transmembrane region" description="Helical" evidence="1">
    <location>
        <begin position="210"/>
        <end position="228"/>
    </location>
</feature>
<reference evidence="2 3" key="1">
    <citation type="submission" date="2019-07" db="EMBL/GenBank/DDBJ databases">
        <title>Whole genome shotgun sequence of Gluconobacter wancherniae NBRC 103581.</title>
        <authorList>
            <person name="Hosoyama A."/>
            <person name="Uohara A."/>
            <person name="Ohji S."/>
            <person name="Ichikawa N."/>
        </authorList>
    </citation>
    <scope>NUCLEOTIDE SEQUENCE [LARGE SCALE GENOMIC DNA]</scope>
    <source>
        <strain evidence="2 3">NBRC 103581</strain>
    </source>
</reference>